<sequence length="404" mass="42819">MTAFIMAAKRGLNDLQDWGRQSLSWRILIPGCLLGLGLLFPEAGQIMVATISEAYLQVSVFVAFTLALIYGAERLFNFDMAAYLTGHPRAQVPIAAFLGALPGCGGAIVVVTQYVNGHVGFGALIAVLTATMGDAAFLLLAREPMTGLMVFGLGMVVGSLSGYVLEAIHGREFMRQQSLTSPEEAKRRAEAGRHRPASVKALHPIWVALMLPGVVFAVPIAMQVDPNTWFGGLSVYQPVTLLGFAGGVLALMMWAAHLSSDPGHQYTAANPNDLAEPQPTPTSRVINDTNFVTVWVIAAFLLFELGVHFTGADLNSWFAVWAPLTPLIAALVGFLPGCGPQIIVTTLYLTGAIPMAALFANAISNDGDALFPAIALAPRAAIVATLYTGIPALIVGYAAYFMMG</sequence>
<organism evidence="2 3">
    <name type="scientific">Wenzhouxiangella sediminis</name>
    <dbReference type="NCBI Taxonomy" id="1792836"/>
    <lineage>
        <taxon>Bacteria</taxon>
        <taxon>Pseudomonadati</taxon>
        <taxon>Pseudomonadota</taxon>
        <taxon>Gammaproteobacteria</taxon>
        <taxon>Chromatiales</taxon>
        <taxon>Wenzhouxiangellaceae</taxon>
        <taxon>Wenzhouxiangella</taxon>
    </lineage>
</organism>
<evidence type="ECO:0000256" key="1">
    <source>
        <dbReference type="SAM" id="Phobius"/>
    </source>
</evidence>
<dbReference type="EMBL" id="QUZK01000017">
    <property type="protein sequence ID" value="RFF31668.1"/>
    <property type="molecule type" value="Genomic_DNA"/>
</dbReference>
<name>A0A3E1KB09_9GAMM</name>
<feature type="transmembrane region" description="Helical" evidence="1">
    <location>
        <begin position="380"/>
        <end position="403"/>
    </location>
</feature>
<feature type="transmembrane region" description="Helical" evidence="1">
    <location>
        <begin position="317"/>
        <end position="335"/>
    </location>
</feature>
<evidence type="ECO:0000313" key="2">
    <source>
        <dbReference type="EMBL" id="RFF31668.1"/>
    </source>
</evidence>
<keyword evidence="1" id="KW-0472">Membrane</keyword>
<feature type="transmembrane region" description="Helical" evidence="1">
    <location>
        <begin position="54"/>
        <end position="72"/>
    </location>
</feature>
<keyword evidence="3" id="KW-1185">Reference proteome</keyword>
<dbReference type="NCBIfam" id="NF037962">
    <property type="entry name" value="arsenic_eff"/>
    <property type="match status" value="1"/>
</dbReference>
<feature type="transmembrane region" description="Helical" evidence="1">
    <location>
        <begin position="201"/>
        <end position="222"/>
    </location>
</feature>
<protein>
    <recommendedName>
        <fullName evidence="4">Arsenic efflux protein</fullName>
    </recommendedName>
</protein>
<accession>A0A3E1KB09</accession>
<feature type="transmembrane region" description="Helical" evidence="1">
    <location>
        <begin position="147"/>
        <end position="165"/>
    </location>
</feature>
<keyword evidence="1" id="KW-0812">Transmembrane</keyword>
<feature type="transmembrane region" description="Helical" evidence="1">
    <location>
        <begin position="342"/>
        <end position="360"/>
    </location>
</feature>
<dbReference type="InterPro" id="IPR021552">
    <property type="entry name" value="ArsP_2"/>
</dbReference>
<dbReference type="Pfam" id="PF11449">
    <property type="entry name" value="ArsP_2"/>
    <property type="match status" value="1"/>
</dbReference>
<feature type="transmembrane region" description="Helical" evidence="1">
    <location>
        <begin position="234"/>
        <end position="256"/>
    </location>
</feature>
<evidence type="ECO:0008006" key="4">
    <source>
        <dbReference type="Google" id="ProtNLM"/>
    </source>
</evidence>
<comment type="caution">
    <text evidence="2">The sequence shown here is derived from an EMBL/GenBank/DDBJ whole genome shotgun (WGS) entry which is preliminary data.</text>
</comment>
<feature type="transmembrane region" description="Helical" evidence="1">
    <location>
        <begin position="23"/>
        <end position="42"/>
    </location>
</feature>
<evidence type="ECO:0000313" key="3">
    <source>
        <dbReference type="Proteomes" id="UP000260351"/>
    </source>
</evidence>
<feature type="transmembrane region" description="Helical" evidence="1">
    <location>
        <begin position="119"/>
        <end position="141"/>
    </location>
</feature>
<feature type="transmembrane region" description="Helical" evidence="1">
    <location>
        <begin position="291"/>
        <end position="311"/>
    </location>
</feature>
<dbReference type="AlphaFoldDB" id="A0A3E1KB09"/>
<dbReference type="Proteomes" id="UP000260351">
    <property type="component" value="Unassembled WGS sequence"/>
</dbReference>
<gene>
    <name evidence="2" type="ORF">DZC52_03780</name>
</gene>
<reference evidence="2 3" key="1">
    <citation type="submission" date="2018-08" db="EMBL/GenBank/DDBJ databases">
        <title>Wenzhouxiangella salilacus sp. nov., a novel bacterium isolated from a saline lake in Xinjiang Province, China.</title>
        <authorList>
            <person name="Han S."/>
        </authorList>
    </citation>
    <scope>NUCLEOTIDE SEQUENCE [LARGE SCALE GENOMIC DNA]</scope>
    <source>
        <strain evidence="2 3">XDB06</strain>
    </source>
</reference>
<dbReference type="OrthoDB" id="3776971at2"/>
<dbReference type="RefSeq" id="WP_116649794.1">
    <property type="nucleotide sequence ID" value="NZ_QUZK01000017.1"/>
</dbReference>
<keyword evidence="1" id="KW-1133">Transmembrane helix</keyword>
<proteinExistence type="predicted"/>
<feature type="transmembrane region" description="Helical" evidence="1">
    <location>
        <begin position="92"/>
        <end position="112"/>
    </location>
</feature>